<comment type="caution">
    <text evidence="1">The sequence shown here is derived from an EMBL/GenBank/DDBJ whole genome shotgun (WGS) entry which is preliminary data.</text>
</comment>
<evidence type="ECO:0000313" key="2">
    <source>
        <dbReference type="Proteomes" id="UP001500449"/>
    </source>
</evidence>
<name>A0ABN2NNT1_9PSEU</name>
<dbReference type="Proteomes" id="UP001500449">
    <property type="component" value="Unassembled WGS sequence"/>
</dbReference>
<reference evidence="1 2" key="1">
    <citation type="journal article" date="2019" name="Int. J. Syst. Evol. Microbiol.">
        <title>The Global Catalogue of Microorganisms (GCM) 10K type strain sequencing project: providing services to taxonomists for standard genome sequencing and annotation.</title>
        <authorList>
            <consortium name="The Broad Institute Genomics Platform"/>
            <consortium name="The Broad Institute Genome Sequencing Center for Infectious Disease"/>
            <person name="Wu L."/>
            <person name="Ma J."/>
        </authorList>
    </citation>
    <scope>NUCLEOTIDE SEQUENCE [LARGE SCALE GENOMIC DNA]</scope>
    <source>
        <strain evidence="1 2">JCM 16009</strain>
    </source>
</reference>
<sequence length="55" mass="6159">MTATILLAVLILIALLAPRYGADSRSYTAKPRYTATPWGDVKRLRSAVRKRVMEP</sequence>
<dbReference type="RefSeq" id="WP_344427370.1">
    <property type="nucleotide sequence ID" value="NZ_BAAAQK010000028.1"/>
</dbReference>
<dbReference type="EMBL" id="BAAAQK010000028">
    <property type="protein sequence ID" value="GAA1878623.1"/>
    <property type="molecule type" value="Genomic_DNA"/>
</dbReference>
<protein>
    <submittedName>
        <fullName evidence="1">Uncharacterized protein</fullName>
    </submittedName>
</protein>
<proteinExistence type="predicted"/>
<keyword evidence="2" id="KW-1185">Reference proteome</keyword>
<gene>
    <name evidence="1" type="ORF">GCM10009836_70010</name>
</gene>
<accession>A0ABN2NNT1</accession>
<organism evidence="1 2">
    <name type="scientific">Pseudonocardia ailaonensis</name>
    <dbReference type="NCBI Taxonomy" id="367279"/>
    <lineage>
        <taxon>Bacteria</taxon>
        <taxon>Bacillati</taxon>
        <taxon>Actinomycetota</taxon>
        <taxon>Actinomycetes</taxon>
        <taxon>Pseudonocardiales</taxon>
        <taxon>Pseudonocardiaceae</taxon>
        <taxon>Pseudonocardia</taxon>
    </lineage>
</organism>
<evidence type="ECO:0000313" key="1">
    <source>
        <dbReference type="EMBL" id="GAA1878623.1"/>
    </source>
</evidence>